<dbReference type="EMBL" id="DRSK01000178">
    <property type="protein sequence ID" value="HHE07868.1"/>
    <property type="molecule type" value="Genomic_DNA"/>
</dbReference>
<dbReference type="Pfam" id="PF07195">
    <property type="entry name" value="FliD_C"/>
    <property type="match status" value="1"/>
</dbReference>
<dbReference type="Proteomes" id="UP000886059">
    <property type="component" value="Unassembled WGS sequence"/>
</dbReference>
<dbReference type="InterPro" id="IPR040026">
    <property type="entry name" value="FliD"/>
</dbReference>
<dbReference type="InterPro" id="IPR003481">
    <property type="entry name" value="FliD_N"/>
</dbReference>
<gene>
    <name evidence="8" type="ORF">ENL01_03055</name>
</gene>
<evidence type="ECO:0000259" key="7">
    <source>
        <dbReference type="Pfam" id="PF07195"/>
    </source>
</evidence>
<dbReference type="GO" id="GO:0009424">
    <property type="term" value="C:bacterial-type flagellum hook"/>
    <property type="evidence" value="ECO:0007669"/>
    <property type="project" value="UniProtKB-UniRule"/>
</dbReference>
<comment type="subcellular location">
    <subcellularLocation>
        <location evidence="5">Secreted</location>
    </subcellularLocation>
    <subcellularLocation>
        <location evidence="5">Bacterial flagellum</location>
    </subcellularLocation>
</comment>
<name>A0A7C5DGA6_9CHLB</name>
<keyword evidence="5" id="KW-0964">Secreted</keyword>
<dbReference type="GO" id="GO:0007155">
    <property type="term" value="P:cell adhesion"/>
    <property type="evidence" value="ECO:0007669"/>
    <property type="project" value="InterPro"/>
</dbReference>
<dbReference type="Pfam" id="PF02465">
    <property type="entry name" value="FliD_N"/>
    <property type="match status" value="1"/>
</dbReference>
<evidence type="ECO:0000256" key="2">
    <source>
        <dbReference type="ARBA" id="ARBA00011255"/>
    </source>
</evidence>
<feature type="domain" description="Flagellar hook-associated protein 2 C-terminal" evidence="7">
    <location>
        <begin position="224"/>
        <end position="424"/>
    </location>
</feature>
<evidence type="ECO:0000313" key="8">
    <source>
        <dbReference type="EMBL" id="HHE07868.1"/>
    </source>
</evidence>
<dbReference type="GO" id="GO:0005576">
    <property type="term" value="C:extracellular region"/>
    <property type="evidence" value="ECO:0007669"/>
    <property type="project" value="UniProtKB-SubCell"/>
</dbReference>
<dbReference type="PANTHER" id="PTHR30288">
    <property type="entry name" value="FLAGELLAR CAP/ASSEMBLY PROTEIN FLID"/>
    <property type="match status" value="1"/>
</dbReference>
<evidence type="ECO:0000256" key="1">
    <source>
        <dbReference type="ARBA" id="ARBA00009764"/>
    </source>
</evidence>
<reference evidence="8" key="1">
    <citation type="journal article" date="2020" name="mSystems">
        <title>Genome- and Community-Level Interaction Insights into Carbon Utilization and Element Cycling Functions of Hydrothermarchaeota in Hydrothermal Sediment.</title>
        <authorList>
            <person name="Zhou Z."/>
            <person name="Liu Y."/>
            <person name="Xu W."/>
            <person name="Pan J."/>
            <person name="Luo Z.H."/>
            <person name="Li M."/>
        </authorList>
    </citation>
    <scope>NUCLEOTIDE SEQUENCE [LARGE SCALE GENOMIC DNA]</scope>
    <source>
        <strain evidence="8">HyVt-628</strain>
    </source>
</reference>
<evidence type="ECO:0000256" key="4">
    <source>
        <dbReference type="ARBA" id="ARBA00023143"/>
    </source>
</evidence>
<accession>A0A7C5DGA6</accession>
<dbReference type="GO" id="GO:0009421">
    <property type="term" value="C:bacterial-type flagellum filament cap"/>
    <property type="evidence" value="ECO:0007669"/>
    <property type="project" value="InterPro"/>
</dbReference>
<comment type="caution">
    <text evidence="8">The sequence shown here is derived from an EMBL/GenBank/DDBJ whole genome shotgun (WGS) entry which is preliminary data.</text>
</comment>
<dbReference type="GO" id="GO:0071973">
    <property type="term" value="P:bacterial-type flagellum-dependent cell motility"/>
    <property type="evidence" value="ECO:0007669"/>
    <property type="project" value="TreeGrafter"/>
</dbReference>
<evidence type="ECO:0000256" key="3">
    <source>
        <dbReference type="ARBA" id="ARBA00023054"/>
    </source>
</evidence>
<sequence length="445" mass="47167">MAGEFYISNPTGSFDYQPYLDTLREAKTIPIKQLQADQTHMQAKQQALDAVKGKVDALMGPLETLDDAKLYETLKATVGNSEVASASVSSEAIAGSYELETIDVARANAYKIASVSNVSDIDSPFSADGTLSINYNKDGAATAINIDYKDKSLRDIMEAINAGGDLKASLVNLGANGGYQLLVTAGETGTDNAITGVDDSLNSGDDAAGVFSENAANTYETITAVDARIKLGGIEFVNATNDFSNILTGVSITAQAAGSTTLTIEKDSSAIKNALDSVLEGYNALVDVVRDATGQGAVLAGESSLNSIANAAFRALSDKLGAYGLLQTTGSADATKAHLKIDTAALETFMDDENFPDIVQGFADSLQTRMDGYSTSLNRREQSYQSRLDSIDERIYTMSKNIDSEIESMRLKFVKLQTFMSEMSDVQQRIAQFTGGIVTSGSANT</sequence>
<proteinExistence type="inferred from homology"/>
<keyword evidence="4 5" id="KW-0975">Bacterial flagellum</keyword>
<dbReference type="InterPro" id="IPR010809">
    <property type="entry name" value="FliD_C"/>
</dbReference>
<feature type="domain" description="Flagellar hook-associated protein 2 N-terminal" evidence="6">
    <location>
        <begin position="14"/>
        <end position="107"/>
    </location>
</feature>
<organism evidence="8">
    <name type="scientific">Chlorobaculum parvum</name>
    <dbReference type="NCBI Taxonomy" id="274539"/>
    <lineage>
        <taxon>Bacteria</taxon>
        <taxon>Pseudomonadati</taxon>
        <taxon>Chlorobiota</taxon>
        <taxon>Chlorobiia</taxon>
        <taxon>Chlorobiales</taxon>
        <taxon>Chlorobiaceae</taxon>
        <taxon>Chlorobaculum</taxon>
    </lineage>
</organism>
<dbReference type="PANTHER" id="PTHR30288:SF0">
    <property type="entry name" value="FLAGELLAR HOOK-ASSOCIATED PROTEIN 2"/>
    <property type="match status" value="1"/>
</dbReference>
<evidence type="ECO:0000256" key="5">
    <source>
        <dbReference type="RuleBase" id="RU362066"/>
    </source>
</evidence>
<protein>
    <recommendedName>
        <fullName evidence="5">Flagellar hook-associated protein 2</fullName>
        <shortName evidence="5">HAP2</shortName>
    </recommendedName>
    <alternativeName>
        <fullName evidence="5">Flagellar cap protein</fullName>
    </alternativeName>
</protein>
<dbReference type="AlphaFoldDB" id="A0A7C5DGA6"/>
<comment type="function">
    <text evidence="5">Required for morphogenesis and for the elongation of the flagellar filament by facilitating polymerization of the flagellin monomers at the tip of growing filament. Forms a capping structure, which prevents flagellin subunits (transported through the central channel of the flagellum) from leaking out without polymerization at the distal end.</text>
</comment>
<evidence type="ECO:0000259" key="6">
    <source>
        <dbReference type="Pfam" id="PF02465"/>
    </source>
</evidence>
<keyword evidence="3" id="KW-0175">Coiled coil</keyword>
<comment type="similarity">
    <text evidence="1 5">Belongs to the FliD family.</text>
</comment>
<comment type="subunit">
    <text evidence="2 5">Homopentamer.</text>
</comment>